<dbReference type="Pfam" id="PF13396">
    <property type="entry name" value="PLDc_N"/>
    <property type="match status" value="1"/>
</dbReference>
<organism evidence="8 9">
    <name type="scientific">Belliella kenyensis</name>
    <dbReference type="NCBI Taxonomy" id="1472724"/>
    <lineage>
        <taxon>Bacteria</taxon>
        <taxon>Pseudomonadati</taxon>
        <taxon>Bacteroidota</taxon>
        <taxon>Cytophagia</taxon>
        <taxon>Cytophagales</taxon>
        <taxon>Cyclobacteriaceae</taxon>
        <taxon>Belliella</taxon>
    </lineage>
</organism>
<feature type="transmembrane region" description="Helical" evidence="6">
    <location>
        <begin position="47"/>
        <end position="67"/>
    </location>
</feature>
<evidence type="ECO:0000256" key="6">
    <source>
        <dbReference type="SAM" id="Phobius"/>
    </source>
</evidence>
<evidence type="ECO:0000256" key="2">
    <source>
        <dbReference type="ARBA" id="ARBA00022475"/>
    </source>
</evidence>
<keyword evidence="2" id="KW-1003">Cell membrane</keyword>
<comment type="subcellular location">
    <subcellularLocation>
        <location evidence="1">Cell membrane</location>
        <topology evidence="1">Multi-pass membrane protein</topology>
    </subcellularLocation>
</comment>
<feature type="domain" description="Cardiolipin synthase N-terminal" evidence="7">
    <location>
        <begin position="26"/>
        <end position="67"/>
    </location>
</feature>
<reference evidence="9" key="1">
    <citation type="journal article" date="2019" name="Int. J. Syst. Evol. Microbiol.">
        <title>The Global Catalogue of Microorganisms (GCM) 10K type strain sequencing project: providing services to taxonomists for standard genome sequencing and annotation.</title>
        <authorList>
            <consortium name="The Broad Institute Genomics Platform"/>
            <consortium name="The Broad Institute Genome Sequencing Center for Infectious Disease"/>
            <person name="Wu L."/>
            <person name="Ma J."/>
        </authorList>
    </citation>
    <scope>NUCLEOTIDE SEQUENCE [LARGE SCALE GENOMIC DNA]</scope>
    <source>
        <strain evidence="9">CECT 8551</strain>
    </source>
</reference>
<dbReference type="EMBL" id="JBHSAV010000005">
    <property type="protein sequence ID" value="MFC3975472.1"/>
    <property type="molecule type" value="Genomic_DNA"/>
</dbReference>
<comment type="caution">
    <text evidence="8">The sequence shown here is derived from an EMBL/GenBank/DDBJ whole genome shotgun (WGS) entry which is preliminary data.</text>
</comment>
<gene>
    <name evidence="8" type="ORF">ACFOUP_03690</name>
</gene>
<evidence type="ECO:0000256" key="3">
    <source>
        <dbReference type="ARBA" id="ARBA00022692"/>
    </source>
</evidence>
<keyword evidence="3 6" id="KW-0812">Transmembrane</keyword>
<keyword evidence="4 6" id="KW-1133">Transmembrane helix</keyword>
<feature type="transmembrane region" description="Helical" evidence="6">
    <location>
        <begin position="12"/>
        <end position="35"/>
    </location>
</feature>
<protein>
    <submittedName>
        <fullName evidence="8">PLDc N-terminal domain-containing protein</fullName>
    </submittedName>
</protein>
<dbReference type="RefSeq" id="WP_241297514.1">
    <property type="nucleotide sequence ID" value="NZ_JAKZGR010000022.1"/>
</dbReference>
<evidence type="ECO:0000256" key="5">
    <source>
        <dbReference type="ARBA" id="ARBA00023136"/>
    </source>
</evidence>
<dbReference type="InterPro" id="IPR027379">
    <property type="entry name" value="CLS_N"/>
</dbReference>
<name>A0ABV8EK99_9BACT</name>
<proteinExistence type="predicted"/>
<dbReference type="Proteomes" id="UP001595766">
    <property type="component" value="Unassembled WGS sequence"/>
</dbReference>
<evidence type="ECO:0000313" key="9">
    <source>
        <dbReference type="Proteomes" id="UP001595766"/>
    </source>
</evidence>
<sequence length="81" mass="9224">MDLLMIGGLNSFLLIFGMMIGIAYLVFWIITLVNATQSSFIEENMKLIWILIILFANPVGAVIYWVVAPGQKKKYFKPLNK</sequence>
<evidence type="ECO:0000259" key="7">
    <source>
        <dbReference type="Pfam" id="PF13396"/>
    </source>
</evidence>
<accession>A0ABV8EK99</accession>
<keyword evidence="5 6" id="KW-0472">Membrane</keyword>
<evidence type="ECO:0000256" key="1">
    <source>
        <dbReference type="ARBA" id="ARBA00004651"/>
    </source>
</evidence>
<evidence type="ECO:0000313" key="8">
    <source>
        <dbReference type="EMBL" id="MFC3975472.1"/>
    </source>
</evidence>
<keyword evidence="9" id="KW-1185">Reference proteome</keyword>
<evidence type="ECO:0000256" key="4">
    <source>
        <dbReference type="ARBA" id="ARBA00022989"/>
    </source>
</evidence>